<proteinExistence type="predicted"/>
<dbReference type="PROSITE" id="PS50005">
    <property type="entry name" value="TPR"/>
    <property type="match status" value="2"/>
</dbReference>
<feature type="repeat" description="TPR" evidence="1">
    <location>
        <begin position="118"/>
        <end position="151"/>
    </location>
</feature>
<dbReference type="PANTHER" id="PTHR46014:SF1">
    <property type="entry name" value="TETRATRICOPEPTIDE REPEAT PROTEIN 1"/>
    <property type="match status" value="1"/>
</dbReference>
<feature type="transmembrane region" description="Helical" evidence="2">
    <location>
        <begin position="41"/>
        <end position="58"/>
    </location>
</feature>
<organism evidence="3 4">
    <name type="scientific">Rubrobacter taiwanensis</name>
    <dbReference type="NCBI Taxonomy" id="185139"/>
    <lineage>
        <taxon>Bacteria</taxon>
        <taxon>Bacillati</taxon>
        <taxon>Actinomycetota</taxon>
        <taxon>Rubrobacteria</taxon>
        <taxon>Rubrobacterales</taxon>
        <taxon>Rubrobacteraceae</taxon>
        <taxon>Rubrobacter</taxon>
    </lineage>
</organism>
<dbReference type="Proteomes" id="UP000295244">
    <property type="component" value="Unassembled WGS sequence"/>
</dbReference>
<evidence type="ECO:0000313" key="3">
    <source>
        <dbReference type="EMBL" id="TCJ16052.1"/>
    </source>
</evidence>
<dbReference type="OrthoDB" id="5243383at2"/>
<dbReference type="SUPFAM" id="SSF48452">
    <property type="entry name" value="TPR-like"/>
    <property type="match status" value="1"/>
</dbReference>
<feature type="repeat" description="TPR" evidence="1">
    <location>
        <begin position="152"/>
        <end position="185"/>
    </location>
</feature>
<dbReference type="InterPro" id="IPR011990">
    <property type="entry name" value="TPR-like_helical_dom_sf"/>
</dbReference>
<dbReference type="Gene3D" id="1.25.40.10">
    <property type="entry name" value="Tetratricopeptide repeat domain"/>
    <property type="match status" value="1"/>
</dbReference>
<keyword evidence="2" id="KW-0472">Membrane</keyword>
<keyword evidence="2" id="KW-0812">Transmembrane</keyword>
<feature type="transmembrane region" description="Helical" evidence="2">
    <location>
        <begin position="64"/>
        <end position="84"/>
    </location>
</feature>
<dbReference type="Pfam" id="PF13432">
    <property type="entry name" value="TPR_16"/>
    <property type="match status" value="1"/>
</dbReference>
<keyword evidence="2" id="KW-1133">Transmembrane helix</keyword>
<keyword evidence="4" id="KW-1185">Reference proteome</keyword>
<accession>A0A4V2NW52</accession>
<dbReference type="InterPro" id="IPR019734">
    <property type="entry name" value="TPR_rpt"/>
</dbReference>
<dbReference type="InterPro" id="IPR052769">
    <property type="entry name" value="TPR_domain_protein"/>
</dbReference>
<dbReference type="RefSeq" id="WP_132691956.1">
    <property type="nucleotide sequence ID" value="NZ_SKBU01000019.1"/>
</dbReference>
<dbReference type="Pfam" id="PF00515">
    <property type="entry name" value="TPR_1"/>
    <property type="match status" value="1"/>
</dbReference>
<feature type="transmembrane region" description="Helical" evidence="2">
    <location>
        <begin position="6"/>
        <end position="29"/>
    </location>
</feature>
<dbReference type="PANTHER" id="PTHR46014">
    <property type="entry name" value="TETRATRICOPEPTIDE REPEAT PROTEIN 1"/>
    <property type="match status" value="1"/>
</dbReference>
<keyword evidence="1" id="KW-0802">TPR repeat</keyword>
<dbReference type="SMART" id="SM00028">
    <property type="entry name" value="TPR"/>
    <property type="match status" value="2"/>
</dbReference>
<name>A0A4V2NW52_9ACTN</name>
<evidence type="ECO:0000313" key="4">
    <source>
        <dbReference type="Proteomes" id="UP000295244"/>
    </source>
</evidence>
<protein>
    <submittedName>
        <fullName evidence="3">Tetratricopeptide repeat protein</fullName>
    </submittedName>
</protein>
<comment type="caution">
    <text evidence="3">The sequence shown here is derived from an EMBL/GenBank/DDBJ whole genome shotgun (WGS) entry which is preliminary data.</text>
</comment>
<reference evidence="3 4" key="1">
    <citation type="submission" date="2019-03" db="EMBL/GenBank/DDBJ databases">
        <title>Whole genome sequence of a novel Rubrobacter taiwanensis strain, isolated from Yellowstone National Park.</title>
        <authorList>
            <person name="Freed S."/>
            <person name="Ramaley R.F."/>
            <person name="Kyndt J.A."/>
        </authorList>
    </citation>
    <scope>NUCLEOTIDE SEQUENCE [LARGE SCALE GENOMIC DNA]</scope>
    <source>
        <strain evidence="3 4">Yellowstone</strain>
    </source>
</reference>
<evidence type="ECO:0000256" key="1">
    <source>
        <dbReference type="PROSITE-ProRule" id="PRU00339"/>
    </source>
</evidence>
<evidence type="ECO:0000256" key="2">
    <source>
        <dbReference type="SAM" id="Phobius"/>
    </source>
</evidence>
<sequence length="199" mass="22637">MNYTIFFLLIALLIFIGYRSVVSANGDLVRARAWGEVARRMLPFGGILLMAATLPLIQNPPADWVPLTWAVAMGALILLCNIFSIPSGERKAARAFRKGRYEEAERLYERLGREKPLARYHAFRGAALAAAERHEEALQATSRAIEMDPEYGIAYYNRAMNYRKMGRKRSALADFKKALEVDLPRRFRKVSRQAIEELS</sequence>
<dbReference type="EMBL" id="SKBU01000019">
    <property type="protein sequence ID" value="TCJ16052.1"/>
    <property type="molecule type" value="Genomic_DNA"/>
</dbReference>
<dbReference type="AlphaFoldDB" id="A0A4V2NW52"/>
<gene>
    <name evidence="3" type="ORF">E0L93_11250</name>
</gene>